<dbReference type="Gene3D" id="1.10.287.130">
    <property type="match status" value="1"/>
</dbReference>
<dbReference type="FunFam" id="1.10.287.130:FF:000001">
    <property type="entry name" value="Two-component sensor histidine kinase"/>
    <property type="match status" value="1"/>
</dbReference>
<feature type="transmembrane region" description="Helical" evidence="11">
    <location>
        <begin position="169"/>
        <end position="191"/>
    </location>
</feature>
<dbReference type="Pfam" id="PF00512">
    <property type="entry name" value="HisKA"/>
    <property type="match status" value="1"/>
</dbReference>
<dbReference type="CDD" id="cd00075">
    <property type="entry name" value="HATPase"/>
    <property type="match status" value="1"/>
</dbReference>
<evidence type="ECO:0000259" key="13">
    <source>
        <dbReference type="PROSITE" id="PS50885"/>
    </source>
</evidence>
<evidence type="ECO:0000313" key="14">
    <source>
        <dbReference type="EMBL" id="MBI6872015.1"/>
    </source>
</evidence>
<evidence type="ECO:0000256" key="4">
    <source>
        <dbReference type="ARBA" id="ARBA00022553"/>
    </source>
</evidence>
<dbReference type="InterPro" id="IPR036890">
    <property type="entry name" value="HATPase_C_sf"/>
</dbReference>
<evidence type="ECO:0000256" key="8">
    <source>
        <dbReference type="ARBA" id="ARBA00022989"/>
    </source>
</evidence>
<dbReference type="Pfam" id="PF00672">
    <property type="entry name" value="HAMP"/>
    <property type="match status" value="1"/>
</dbReference>
<dbReference type="Pfam" id="PF02518">
    <property type="entry name" value="HATPase_c"/>
    <property type="match status" value="1"/>
</dbReference>
<dbReference type="PROSITE" id="PS50109">
    <property type="entry name" value="HIS_KIN"/>
    <property type="match status" value="1"/>
</dbReference>
<sequence length="477" mass="55062">MRNSVRFKFILGLSMIFIISAVALNLLIRQVFETNLENIIKNSMKDTMKNSREYLRYNMKSKDSYENEKSFYTSMRNLLNNSVLTYNYEFEIRNPSGKVMESNMSLDSNELTEKGAKSALKGEAVINLKYNSDNVQAVLSYPLYYEDKCLGIINISQNYNNMYLENKRIVDVITVIEFAVFIVIFILSYLFTSKIIRPIIVLTKQIKKIEDGDYEIDLDIKSKDEIGILLNEFMNMKDKIKNQIQTISMEKDKVLKLEKGRREFFNNVTHELKTPLTAISGYAQILLDKDVEDKEFKDRAVQRIYLESERLHSLVLDLINVSKGLSFLEEDKKNIKMKSLLEDICNDMSIKAKKYSIDIRVNIEEGFIIGQENKIKQLIINLLDNAIKYSFSEESININAFNEDKTYTIQILNRSNPIPCDIYNSIFEPFVKGNNTIEAGSSGLGLYICSEIVKEHNGQIFIENGNEVKVTVKIPSL</sequence>
<organism evidence="14 15">
    <name type="scientific">Clostridium aciditolerans</name>
    <dbReference type="NCBI Taxonomy" id="339861"/>
    <lineage>
        <taxon>Bacteria</taxon>
        <taxon>Bacillati</taxon>
        <taxon>Bacillota</taxon>
        <taxon>Clostridia</taxon>
        <taxon>Eubacteriales</taxon>
        <taxon>Clostridiaceae</taxon>
        <taxon>Clostridium</taxon>
    </lineage>
</organism>
<keyword evidence="4" id="KW-0597">Phosphoprotein</keyword>
<protein>
    <recommendedName>
        <fullName evidence="3">histidine kinase</fullName>
        <ecNumber evidence="3">2.7.13.3</ecNumber>
    </recommendedName>
</protein>
<dbReference type="PANTHER" id="PTHR45528:SF10">
    <property type="entry name" value="METHYL-ACCEPTING CHEMOTAXIS PROTEIN"/>
    <property type="match status" value="1"/>
</dbReference>
<evidence type="ECO:0000256" key="5">
    <source>
        <dbReference type="ARBA" id="ARBA00022679"/>
    </source>
</evidence>
<reference evidence="14" key="1">
    <citation type="submission" date="2020-12" db="EMBL/GenBank/DDBJ databases">
        <title>Clostridium thailandense sp. nov., a novel acetogenic bacterium isolated from peat land soil in Thailand.</title>
        <authorList>
            <person name="Chaikitkaew S."/>
            <person name="Birkeland N.K."/>
        </authorList>
    </citation>
    <scope>NUCLEOTIDE SEQUENCE</scope>
    <source>
        <strain evidence="14">DSM 17425</strain>
    </source>
</reference>
<evidence type="ECO:0000256" key="11">
    <source>
        <dbReference type="SAM" id="Phobius"/>
    </source>
</evidence>
<dbReference type="SUPFAM" id="SSF158472">
    <property type="entry name" value="HAMP domain-like"/>
    <property type="match status" value="1"/>
</dbReference>
<dbReference type="CDD" id="cd06225">
    <property type="entry name" value="HAMP"/>
    <property type="match status" value="1"/>
</dbReference>
<dbReference type="InterPro" id="IPR036097">
    <property type="entry name" value="HisK_dim/P_sf"/>
</dbReference>
<dbReference type="AlphaFoldDB" id="A0A934HPM0"/>
<keyword evidence="10 11" id="KW-0472">Membrane</keyword>
<name>A0A934HPM0_9CLOT</name>
<dbReference type="InterPro" id="IPR005467">
    <property type="entry name" value="His_kinase_dom"/>
</dbReference>
<feature type="domain" description="HAMP" evidence="13">
    <location>
        <begin position="193"/>
        <end position="245"/>
    </location>
</feature>
<dbReference type="Gene3D" id="6.10.340.10">
    <property type="match status" value="1"/>
</dbReference>
<dbReference type="EMBL" id="JAEEGB010000005">
    <property type="protein sequence ID" value="MBI6872015.1"/>
    <property type="molecule type" value="Genomic_DNA"/>
</dbReference>
<evidence type="ECO:0000256" key="9">
    <source>
        <dbReference type="ARBA" id="ARBA00023012"/>
    </source>
</evidence>
<keyword evidence="8 11" id="KW-1133">Transmembrane helix</keyword>
<evidence type="ECO:0000313" key="15">
    <source>
        <dbReference type="Proteomes" id="UP000622687"/>
    </source>
</evidence>
<dbReference type="InterPro" id="IPR003594">
    <property type="entry name" value="HATPase_dom"/>
</dbReference>
<accession>A0A934HPM0</accession>
<dbReference type="InterPro" id="IPR003660">
    <property type="entry name" value="HAMP_dom"/>
</dbReference>
<evidence type="ECO:0000256" key="7">
    <source>
        <dbReference type="ARBA" id="ARBA00022777"/>
    </source>
</evidence>
<keyword evidence="6 11" id="KW-0812">Transmembrane</keyword>
<comment type="subcellular location">
    <subcellularLocation>
        <location evidence="2">Membrane</location>
        <topology evidence="2">Multi-pass membrane protein</topology>
    </subcellularLocation>
</comment>
<feature type="domain" description="Histidine kinase" evidence="12">
    <location>
        <begin position="267"/>
        <end position="477"/>
    </location>
</feature>
<dbReference type="Proteomes" id="UP000622687">
    <property type="component" value="Unassembled WGS sequence"/>
</dbReference>
<dbReference type="PANTHER" id="PTHR45528">
    <property type="entry name" value="SENSOR HISTIDINE KINASE CPXA"/>
    <property type="match status" value="1"/>
</dbReference>
<dbReference type="CDD" id="cd00082">
    <property type="entry name" value="HisKA"/>
    <property type="match status" value="1"/>
</dbReference>
<evidence type="ECO:0000256" key="3">
    <source>
        <dbReference type="ARBA" id="ARBA00012438"/>
    </source>
</evidence>
<dbReference type="EC" id="2.7.13.3" evidence="3"/>
<gene>
    <name evidence="14" type="ORF">I6U51_04740</name>
</gene>
<keyword evidence="9" id="KW-0902">Two-component regulatory system</keyword>
<dbReference type="SMART" id="SM00387">
    <property type="entry name" value="HATPase_c"/>
    <property type="match status" value="1"/>
</dbReference>
<dbReference type="Gene3D" id="3.30.565.10">
    <property type="entry name" value="Histidine kinase-like ATPase, C-terminal domain"/>
    <property type="match status" value="1"/>
</dbReference>
<dbReference type="GO" id="GO:0005886">
    <property type="term" value="C:plasma membrane"/>
    <property type="evidence" value="ECO:0007669"/>
    <property type="project" value="TreeGrafter"/>
</dbReference>
<feature type="transmembrane region" description="Helical" evidence="11">
    <location>
        <begin position="6"/>
        <end position="28"/>
    </location>
</feature>
<dbReference type="SUPFAM" id="SSF55874">
    <property type="entry name" value="ATPase domain of HSP90 chaperone/DNA topoisomerase II/histidine kinase"/>
    <property type="match status" value="1"/>
</dbReference>
<dbReference type="SMART" id="SM00304">
    <property type="entry name" value="HAMP"/>
    <property type="match status" value="1"/>
</dbReference>
<keyword evidence="5" id="KW-0808">Transferase</keyword>
<dbReference type="GO" id="GO:0000155">
    <property type="term" value="F:phosphorelay sensor kinase activity"/>
    <property type="evidence" value="ECO:0007669"/>
    <property type="project" value="InterPro"/>
</dbReference>
<keyword evidence="15" id="KW-1185">Reference proteome</keyword>
<comment type="caution">
    <text evidence="14">The sequence shown here is derived from an EMBL/GenBank/DDBJ whole genome shotgun (WGS) entry which is preliminary data.</text>
</comment>
<evidence type="ECO:0000256" key="10">
    <source>
        <dbReference type="ARBA" id="ARBA00023136"/>
    </source>
</evidence>
<evidence type="ECO:0000256" key="1">
    <source>
        <dbReference type="ARBA" id="ARBA00000085"/>
    </source>
</evidence>
<dbReference type="InterPro" id="IPR050398">
    <property type="entry name" value="HssS/ArlS-like"/>
</dbReference>
<proteinExistence type="predicted"/>
<dbReference type="InterPro" id="IPR003661">
    <property type="entry name" value="HisK_dim/P_dom"/>
</dbReference>
<dbReference type="SUPFAM" id="SSF47384">
    <property type="entry name" value="Homodimeric domain of signal transducing histidine kinase"/>
    <property type="match status" value="1"/>
</dbReference>
<comment type="catalytic activity">
    <reaction evidence="1">
        <text>ATP + protein L-histidine = ADP + protein N-phospho-L-histidine.</text>
        <dbReference type="EC" id="2.7.13.3"/>
    </reaction>
</comment>
<dbReference type="SMART" id="SM00388">
    <property type="entry name" value="HisKA"/>
    <property type="match status" value="1"/>
</dbReference>
<dbReference type="PROSITE" id="PS50885">
    <property type="entry name" value="HAMP"/>
    <property type="match status" value="1"/>
</dbReference>
<evidence type="ECO:0000259" key="12">
    <source>
        <dbReference type="PROSITE" id="PS50109"/>
    </source>
</evidence>
<evidence type="ECO:0000256" key="2">
    <source>
        <dbReference type="ARBA" id="ARBA00004141"/>
    </source>
</evidence>
<evidence type="ECO:0000256" key="6">
    <source>
        <dbReference type="ARBA" id="ARBA00022692"/>
    </source>
</evidence>
<dbReference type="RefSeq" id="WP_211141442.1">
    <property type="nucleotide sequence ID" value="NZ_JAEEGB010000005.1"/>
</dbReference>
<keyword evidence="7 14" id="KW-0418">Kinase</keyword>